<protein>
    <recommendedName>
        <fullName evidence="4">Lipoprotein</fullName>
    </recommendedName>
</protein>
<evidence type="ECO:0008006" key="4">
    <source>
        <dbReference type="Google" id="ProtNLM"/>
    </source>
</evidence>
<dbReference type="Proteomes" id="UP000240527">
    <property type="component" value="Chromosome"/>
</dbReference>
<feature type="region of interest" description="Disordered" evidence="1">
    <location>
        <begin position="41"/>
        <end position="73"/>
    </location>
</feature>
<evidence type="ECO:0000313" key="3">
    <source>
        <dbReference type="Proteomes" id="UP000240527"/>
    </source>
</evidence>
<dbReference type="EMBL" id="CP027850">
    <property type="protein sequence ID" value="AVQ01789.1"/>
    <property type="molecule type" value="Genomic_DNA"/>
</dbReference>
<proteinExistence type="predicted"/>
<organism evidence="2 3">
    <name type="scientific">Caulobacter segnis</name>
    <dbReference type="NCBI Taxonomy" id="88688"/>
    <lineage>
        <taxon>Bacteria</taxon>
        <taxon>Pseudomonadati</taxon>
        <taxon>Pseudomonadota</taxon>
        <taxon>Alphaproteobacteria</taxon>
        <taxon>Caulobacterales</taxon>
        <taxon>Caulobacteraceae</taxon>
        <taxon>Caulobacter</taxon>
    </lineage>
</organism>
<feature type="compositionally biased region" description="Low complexity" evidence="1">
    <location>
        <begin position="58"/>
        <end position="73"/>
    </location>
</feature>
<gene>
    <name evidence="2" type="ORF">B7G68_07940</name>
</gene>
<evidence type="ECO:0000313" key="2">
    <source>
        <dbReference type="EMBL" id="AVQ01789.1"/>
    </source>
</evidence>
<keyword evidence="3" id="KW-1185">Reference proteome</keyword>
<reference evidence="2 3" key="1">
    <citation type="journal article" date="2015" name="Biotechnol. Bioeng.">
        <title>Genome sequence and phenotypic characterization of Caulobacter segnis.</title>
        <authorList>
            <person name="Patel S."/>
            <person name="Fletcher B."/>
            <person name="Scott D.C."/>
            <person name="Ely B."/>
        </authorList>
    </citation>
    <scope>NUCLEOTIDE SEQUENCE [LARGE SCALE GENOMIC DNA]</scope>
    <source>
        <strain evidence="2 3">TK0059</strain>
    </source>
</reference>
<accession>A0ABN5IS11</accession>
<sequence length="73" mass="7508">MGRAMAFLAEILAVAVVWLSSFALCQFGVATETRAHKANHAHAVKTVARSPRADAAKPQPVSAATPAVAPKAA</sequence>
<evidence type="ECO:0000256" key="1">
    <source>
        <dbReference type="SAM" id="MobiDB-lite"/>
    </source>
</evidence>
<name>A0ABN5IS11_9CAUL</name>